<organism evidence="1 2">
    <name type="scientific">Edwardsiella tarda ATCC 15947 = NBRC 105688</name>
    <dbReference type="NCBI Taxonomy" id="667121"/>
    <lineage>
        <taxon>Bacteria</taxon>
        <taxon>Pseudomonadati</taxon>
        <taxon>Pseudomonadota</taxon>
        <taxon>Gammaproteobacteria</taxon>
        <taxon>Enterobacterales</taxon>
        <taxon>Hafniaceae</taxon>
        <taxon>Edwardsiella</taxon>
    </lineage>
</organism>
<evidence type="ECO:0000313" key="2">
    <source>
        <dbReference type="Proteomes" id="UP000245918"/>
    </source>
</evidence>
<reference evidence="1" key="1">
    <citation type="submission" date="2021-09" db="EMBL/GenBank/DDBJ databases">
        <title>Comparative genomics of Edwardsiella genus reveals species-based diversity.</title>
        <authorList>
            <person name="Tekedar H.C."/>
            <person name="Kumru S."/>
            <person name="Waldbieser G.C."/>
            <person name="Reichley S.R."/>
            <person name="Lawrence M.L."/>
            <person name="Griffin M.J."/>
        </authorList>
    </citation>
    <scope>NUCLEOTIDE SEQUENCE</scope>
    <source>
        <strain evidence="1">ATCC 15947</strain>
    </source>
</reference>
<proteinExistence type="predicted"/>
<accession>A0AC61TFN6</accession>
<name>A0AC61TFN6_EDWTA</name>
<protein>
    <submittedName>
        <fullName evidence="1">Rha family transcriptional regulator</fullName>
    </submittedName>
</protein>
<gene>
    <name evidence="1" type="ORF">DCL27_12520</name>
</gene>
<sequence>MYPISPTNNGVIMMSTREIAELTGKRHDHVLRDARNLLAELQSPQIRGDYQDGQGRTYPMLLLDKAQSICLVAGYSAQYRMAIIRRWQELELSARPTSQLEMIAQVAMESARIERQVEEVQQQVALVDQQVKEIAAGAIPPGWQTIRNLSAESGLSEQKTRDLIKAFGVHSKKVPFMTPSGIVTNATVADETDFFRAVDVVIHEATRAMRSKYWYHPKLGRFERREVA</sequence>
<dbReference type="Proteomes" id="UP000245918">
    <property type="component" value="Chromosome"/>
</dbReference>
<evidence type="ECO:0000313" key="1">
    <source>
        <dbReference type="EMBL" id="UCP99480.1"/>
    </source>
</evidence>
<dbReference type="EMBL" id="CP084506">
    <property type="protein sequence ID" value="UCP99480.1"/>
    <property type="molecule type" value="Genomic_DNA"/>
</dbReference>
<keyword evidence="2" id="KW-1185">Reference proteome</keyword>